<dbReference type="GO" id="GO:0004527">
    <property type="term" value="F:exonuclease activity"/>
    <property type="evidence" value="ECO:0007669"/>
    <property type="project" value="UniProtKB-KW"/>
</dbReference>
<keyword evidence="9" id="KW-0548">Nucleotidyltransferase</keyword>
<dbReference type="OrthoDB" id="9808747at2"/>
<keyword evidence="7" id="KW-0237">DNA synthesis</keyword>
<dbReference type="GO" id="GO:0005829">
    <property type="term" value="C:cytosol"/>
    <property type="evidence" value="ECO:0007669"/>
    <property type="project" value="TreeGrafter"/>
</dbReference>
<dbReference type="InterPro" id="IPR047967">
    <property type="entry name" value="PolX_PHP"/>
</dbReference>
<dbReference type="InterPro" id="IPR043519">
    <property type="entry name" value="NT_sf"/>
</dbReference>
<keyword evidence="25" id="KW-0540">Nuclease</keyword>
<evidence type="ECO:0000256" key="4">
    <source>
        <dbReference type="ARBA" id="ARBA00012720"/>
    </source>
</evidence>
<feature type="domain" description="Helix-hairpin-helix DNA-binding motif class 1" evidence="22">
    <location>
        <begin position="93"/>
        <end position="112"/>
    </location>
</feature>
<dbReference type="PANTHER" id="PTHR36928">
    <property type="entry name" value="PHOSPHATASE YCDX-RELATED"/>
    <property type="match status" value="1"/>
</dbReference>
<reference evidence="25 26" key="1">
    <citation type="submission" date="2018-02" db="EMBL/GenBank/DDBJ databases">
        <title>Comparative genomes isolates from brazilian mangrove.</title>
        <authorList>
            <person name="Araujo J.E."/>
            <person name="Taketani R.G."/>
            <person name="Silva M.C.P."/>
            <person name="Loureco M.V."/>
            <person name="Andreote F.D."/>
        </authorList>
    </citation>
    <scope>NUCLEOTIDE SEQUENCE [LARGE SCALE GENOMIC DNA]</scope>
    <source>
        <strain evidence="25 26">Hex-1 MGV</strain>
    </source>
</reference>
<evidence type="ECO:0000256" key="16">
    <source>
        <dbReference type="ARBA" id="ARBA00035717"/>
    </source>
</evidence>
<comment type="catalytic activity">
    <reaction evidence="19">
        <text>a 5'-end 2'-deoxyribose-2'-deoxyribonucleotide-DNA = (2E,4S)-4-hydroxypenten-2-al-5-phosphate + a 5'-end 5'-phospho-2'-deoxyribonucleoside-DNA + H(+)</text>
        <dbReference type="Rhea" id="RHEA:76255"/>
        <dbReference type="Rhea" id="RHEA-COMP:13180"/>
        <dbReference type="Rhea" id="RHEA-COMP:18657"/>
        <dbReference type="ChEBI" id="CHEBI:15378"/>
        <dbReference type="ChEBI" id="CHEBI:136412"/>
        <dbReference type="ChEBI" id="CHEBI:195194"/>
        <dbReference type="ChEBI" id="CHEBI:195195"/>
    </reaction>
</comment>
<evidence type="ECO:0000256" key="3">
    <source>
        <dbReference type="ARBA" id="ARBA00012417"/>
    </source>
</evidence>
<evidence type="ECO:0000256" key="20">
    <source>
        <dbReference type="ARBA" id="ARBA00045548"/>
    </source>
</evidence>
<dbReference type="InterPro" id="IPR004013">
    <property type="entry name" value="PHP_dom"/>
</dbReference>
<keyword evidence="10" id="KW-0235">DNA replication</keyword>
<evidence type="ECO:0000313" key="26">
    <source>
        <dbReference type="Proteomes" id="UP000238322"/>
    </source>
</evidence>
<evidence type="ECO:0000256" key="9">
    <source>
        <dbReference type="ARBA" id="ARBA00022695"/>
    </source>
</evidence>
<comment type="caution">
    <text evidence="25">The sequence shown here is derived from an EMBL/GenBank/DDBJ whole genome shotgun (WGS) entry which is preliminary data.</text>
</comment>
<dbReference type="Pfam" id="PF14716">
    <property type="entry name" value="HHH_8"/>
    <property type="match status" value="1"/>
</dbReference>
<comment type="catalytic activity">
    <reaction evidence="21">
        <text>DNA(n) + a 2'-deoxyribonucleoside 5'-triphosphate = DNA(n+1) + diphosphate</text>
        <dbReference type="Rhea" id="RHEA:22508"/>
        <dbReference type="Rhea" id="RHEA-COMP:17339"/>
        <dbReference type="Rhea" id="RHEA-COMP:17340"/>
        <dbReference type="ChEBI" id="CHEBI:33019"/>
        <dbReference type="ChEBI" id="CHEBI:61560"/>
        <dbReference type="ChEBI" id="CHEBI:173112"/>
        <dbReference type="EC" id="2.7.7.7"/>
    </reaction>
</comment>
<evidence type="ECO:0000259" key="23">
    <source>
        <dbReference type="SMART" id="SM00481"/>
    </source>
</evidence>
<evidence type="ECO:0000256" key="15">
    <source>
        <dbReference type="ARBA" id="ARBA00023204"/>
    </source>
</evidence>
<evidence type="ECO:0000256" key="21">
    <source>
        <dbReference type="ARBA" id="ARBA00049244"/>
    </source>
</evidence>
<dbReference type="PIRSF" id="PIRSF005047">
    <property type="entry name" value="UCP005047_YshC"/>
    <property type="match status" value="1"/>
</dbReference>
<dbReference type="SUPFAM" id="SSF89550">
    <property type="entry name" value="PHP domain-like"/>
    <property type="match status" value="1"/>
</dbReference>
<dbReference type="InterPro" id="IPR028207">
    <property type="entry name" value="DNA_pol_B_palm_palm"/>
</dbReference>
<keyword evidence="13" id="KW-0239">DNA-directed DNA polymerase</keyword>
<dbReference type="RefSeq" id="WP_105332488.1">
    <property type="nucleotide sequence ID" value="NZ_PUHY01000015.1"/>
</dbReference>
<dbReference type="CDD" id="cd07436">
    <property type="entry name" value="PHP_PolX"/>
    <property type="match status" value="1"/>
</dbReference>
<evidence type="ECO:0000256" key="10">
    <source>
        <dbReference type="ARBA" id="ARBA00022705"/>
    </source>
</evidence>
<dbReference type="GO" id="GO:0006281">
    <property type="term" value="P:DNA repair"/>
    <property type="evidence" value="ECO:0007669"/>
    <property type="project" value="UniProtKB-KW"/>
</dbReference>
<evidence type="ECO:0000256" key="19">
    <source>
        <dbReference type="ARBA" id="ARBA00044678"/>
    </source>
</evidence>
<dbReference type="Pfam" id="PF14792">
    <property type="entry name" value="DNA_pol_B_palm"/>
    <property type="match status" value="1"/>
</dbReference>
<keyword evidence="14" id="KW-0915">Sodium</keyword>
<dbReference type="GO" id="GO:0042578">
    <property type="term" value="F:phosphoric ester hydrolase activity"/>
    <property type="evidence" value="ECO:0007669"/>
    <property type="project" value="TreeGrafter"/>
</dbReference>
<dbReference type="EC" id="2.7.7.7" evidence="3"/>
<dbReference type="Gene3D" id="3.30.460.10">
    <property type="entry name" value="Beta Polymerase, domain 2"/>
    <property type="match status" value="1"/>
</dbReference>
<evidence type="ECO:0000256" key="5">
    <source>
        <dbReference type="ARBA" id="ARBA00020020"/>
    </source>
</evidence>
<comment type="subcellular location">
    <subcellularLocation>
        <location evidence="2">Cytoplasm</location>
    </subcellularLocation>
</comment>
<evidence type="ECO:0000256" key="13">
    <source>
        <dbReference type="ARBA" id="ARBA00022932"/>
    </source>
</evidence>
<dbReference type="InterPro" id="IPR027421">
    <property type="entry name" value="DNA_pol_lamdba_lyase_dom_sf"/>
</dbReference>
<name>A0A2S8FAU6_9BACT</name>
<dbReference type="CDD" id="cd00141">
    <property type="entry name" value="NT_POLXc"/>
    <property type="match status" value="1"/>
</dbReference>
<evidence type="ECO:0000256" key="7">
    <source>
        <dbReference type="ARBA" id="ARBA00022634"/>
    </source>
</evidence>
<dbReference type="Gene3D" id="3.30.210.10">
    <property type="entry name" value="DNA polymerase, thumb domain"/>
    <property type="match status" value="1"/>
</dbReference>
<dbReference type="EC" id="4.2.99.18" evidence="4"/>
<dbReference type="SMART" id="SM00278">
    <property type="entry name" value="HhH1"/>
    <property type="match status" value="3"/>
</dbReference>
<comment type="function">
    <text evidence="20">Repair polymerase that plays a key role in base-excision repair. During this process, the damaged base is excised by specific DNA glycosylases, the DNA backbone is nicked at the abasic site by an apurinic/apyrimidic (AP) endonuclease, and POLB removes 5'-deoxyribose-phosphate from the preincised AP site acting as a 5'-deoxyribose-phosphate lyase (5'-dRP lyase); through its DNA polymerase activity, it adds one nucleotide to the 3' end of the arising single-nucleotide gap. Conducts 'gap-filling' DNA synthesis in a stepwise distributive fashion rather than in a processive fashion as for other DNA polymerases. It is also able to cleave sugar-phosphate bonds 3' to an intact AP site, acting as an AP lyase.</text>
</comment>
<dbReference type="NCBIfam" id="NF006375">
    <property type="entry name" value="PRK08609.1"/>
    <property type="match status" value="1"/>
</dbReference>
<evidence type="ECO:0000256" key="11">
    <source>
        <dbReference type="ARBA" id="ARBA00022763"/>
    </source>
</evidence>
<dbReference type="Pfam" id="PF02811">
    <property type="entry name" value="PHP"/>
    <property type="match status" value="1"/>
</dbReference>
<sequence length="576" mass="64417">MNNAQIAAKFELLADLLEFQGANSFRVRAYRNAARTIEGLSQQISDILDDESQKLTDLDGIGKDLAEKCQVLVEKGELPQLDELQKKIPQSVLAMLRIPGLGPKKAAVIYKELKIATLEELKQACLDERVRELKGFGAKTEQTILNGIDLAATAEQRTYWATADKLVQRLREHLKDVKGVEKLEFAGSYRRGKETVGDIDILVTAKSPTAAMDRLGEFSELNEVIARGDTKMSIRLENNMQVDLRVVPAKSYGAALQYFTGSKEHNVKVRGIAKQHGLKINEYGVFRMEDGGTETYVAGKTEEDVYKALDLPWFPPELRENRDVIKLAESGLPELITVEDIVGDMHMHTDATDGKNTLEEMVEAAIARGYQYVAITDHSKRVSMANGLDADRLLEQWKAIDKLNKKLDGQILILKGLECDILEKGGMDLPDQVLEQGDWIIASVHYGQNQPKQQITDRIVGALENPNICIVAHPTGRLINRREAYEVDLETVFQCAKENKKFVELNANPMRLDLNEIQCNAAKERGIPIGINSDAHNIEGFNVMKYGIKQARRGGLTKADVVNTRPWKDIQKMLGR</sequence>
<evidence type="ECO:0000259" key="22">
    <source>
        <dbReference type="SMART" id="SM00278"/>
    </source>
</evidence>
<evidence type="ECO:0000259" key="24">
    <source>
        <dbReference type="SMART" id="SM00483"/>
    </source>
</evidence>
<evidence type="ECO:0000256" key="8">
    <source>
        <dbReference type="ARBA" id="ARBA00022679"/>
    </source>
</evidence>
<feature type="domain" description="DNA-directed DNA polymerase X" evidence="24">
    <location>
        <begin position="1"/>
        <end position="320"/>
    </location>
</feature>
<keyword evidence="15" id="KW-0234">DNA repair</keyword>
<dbReference type="PRINTS" id="PR00869">
    <property type="entry name" value="DNAPOLX"/>
</dbReference>
<evidence type="ECO:0000256" key="1">
    <source>
        <dbReference type="ARBA" id="ARBA00001946"/>
    </source>
</evidence>
<evidence type="ECO:0000313" key="25">
    <source>
        <dbReference type="EMBL" id="PQO29293.1"/>
    </source>
</evidence>
<dbReference type="Pfam" id="PF14520">
    <property type="entry name" value="HHH_5"/>
    <property type="match status" value="1"/>
</dbReference>
<evidence type="ECO:0000256" key="14">
    <source>
        <dbReference type="ARBA" id="ARBA00023053"/>
    </source>
</evidence>
<dbReference type="InterPro" id="IPR016195">
    <property type="entry name" value="Pol/histidinol_Pase-like"/>
</dbReference>
<dbReference type="InterPro" id="IPR003141">
    <property type="entry name" value="Pol/His_phosphatase_N"/>
</dbReference>
<dbReference type="InterPro" id="IPR002008">
    <property type="entry name" value="DNA_pol_X_beta-like"/>
</dbReference>
<dbReference type="InterPro" id="IPR037160">
    <property type="entry name" value="DNA_Pol_thumb_sf"/>
</dbReference>
<evidence type="ECO:0000256" key="12">
    <source>
        <dbReference type="ARBA" id="ARBA00022843"/>
    </source>
</evidence>
<evidence type="ECO:0000256" key="18">
    <source>
        <dbReference type="ARBA" id="ARBA00044632"/>
    </source>
</evidence>
<dbReference type="GO" id="GO:0003677">
    <property type="term" value="F:DNA binding"/>
    <property type="evidence" value="ECO:0007669"/>
    <property type="project" value="InterPro"/>
</dbReference>
<comment type="catalytic activity">
    <reaction evidence="18">
        <text>2'-deoxyribonucleotide-(2'-deoxyribose 5'-phosphate)-2'-deoxyribonucleotide-DNA = a 3'-end 2'-deoxyribonucleotide-(2,3-dehydro-2,3-deoxyribose 5'-phosphate)-DNA + a 5'-end 5'-phospho-2'-deoxyribonucleoside-DNA + H(+)</text>
        <dbReference type="Rhea" id="RHEA:66592"/>
        <dbReference type="Rhea" id="RHEA-COMP:13180"/>
        <dbReference type="Rhea" id="RHEA-COMP:16897"/>
        <dbReference type="Rhea" id="RHEA-COMP:17067"/>
        <dbReference type="ChEBI" id="CHEBI:15378"/>
        <dbReference type="ChEBI" id="CHEBI:136412"/>
        <dbReference type="ChEBI" id="CHEBI:157695"/>
        <dbReference type="ChEBI" id="CHEBI:167181"/>
        <dbReference type="EC" id="4.2.99.18"/>
    </reaction>
</comment>
<dbReference type="EMBL" id="PUHY01000015">
    <property type="protein sequence ID" value="PQO29293.1"/>
    <property type="molecule type" value="Genomic_DNA"/>
</dbReference>
<dbReference type="PRINTS" id="PR00870">
    <property type="entry name" value="DNAPOLXBETA"/>
</dbReference>
<feature type="domain" description="Helix-hairpin-helix DNA-binding motif class 1" evidence="22">
    <location>
        <begin position="128"/>
        <end position="147"/>
    </location>
</feature>
<dbReference type="SUPFAM" id="SSF81301">
    <property type="entry name" value="Nucleotidyltransferase"/>
    <property type="match status" value="1"/>
</dbReference>
<proteinExistence type="predicted"/>
<organism evidence="25 26">
    <name type="scientific">Blastopirellula marina</name>
    <dbReference type="NCBI Taxonomy" id="124"/>
    <lineage>
        <taxon>Bacteria</taxon>
        <taxon>Pseudomonadati</taxon>
        <taxon>Planctomycetota</taxon>
        <taxon>Planctomycetia</taxon>
        <taxon>Pirellulales</taxon>
        <taxon>Pirellulaceae</taxon>
        <taxon>Blastopirellula</taxon>
    </lineage>
</organism>
<dbReference type="InterPro" id="IPR050243">
    <property type="entry name" value="PHP_phosphatase"/>
</dbReference>
<dbReference type="Proteomes" id="UP000238322">
    <property type="component" value="Unassembled WGS sequence"/>
</dbReference>
<feature type="domain" description="Helix-hairpin-helix DNA-binding motif class 1" evidence="22">
    <location>
        <begin position="53"/>
        <end position="74"/>
    </location>
</feature>
<dbReference type="Gene3D" id="1.10.150.20">
    <property type="entry name" value="5' to 3' exonuclease, C-terminal subdomain"/>
    <property type="match status" value="1"/>
</dbReference>
<protein>
    <recommendedName>
        <fullName evidence="5">DNA polymerase beta</fullName>
        <ecNumber evidence="3">2.7.7.7</ecNumber>
        <ecNumber evidence="4">4.2.99.18</ecNumber>
    </recommendedName>
    <alternativeName>
        <fullName evidence="16">5'-deoxyribose-phosphate lyase</fullName>
    </alternativeName>
    <alternativeName>
        <fullName evidence="17">AP lyase</fullName>
    </alternativeName>
</protein>
<comment type="cofactor">
    <cofactor evidence="1">
        <name>Mg(2+)</name>
        <dbReference type="ChEBI" id="CHEBI:18420"/>
    </cofactor>
</comment>
<dbReference type="PANTHER" id="PTHR36928:SF1">
    <property type="entry name" value="PHOSPHATASE YCDX-RELATED"/>
    <property type="match status" value="1"/>
</dbReference>
<dbReference type="GO" id="GO:0003887">
    <property type="term" value="F:DNA-directed DNA polymerase activity"/>
    <property type="evidence" value="ECO:0007669"/>
    <property type="project" value="UniProtKB-KW"/>
</dbReference>
<dbReference type="InterPro" id="IPR029398">
    <property type="entry name" value="PolB_thumb"/>
</dbReference>
<evidence type="ECO:0000256" key="17">
    <source>
        <dbReference type="ARBA" id="ARBA00035726"/>
    </source>
</evidence>
<dbReference type="AlphaFoldDB" id="A0A2S8FAU6"/>
<keyword evidence="8" id="KW-0808">Transferase</keyword>
<feature type="domain" description="Polymerase/histidinol phosphatase N-terminal" evidence="23">
    <location>
        <begin position="343"/>
        <end position="423"/>
    </location>
</feature>
<keyword evidence="11" id="KW-0227">DNA damage</keyword>
<dbReference type="InterPro" id="IPR003583">
    <property type="entry name" value="Hlx-hairpin-Hlx_DNA-bd_motif"/>
</dbReference>
<dbReference type="GO" id="GO:0008270">
    <property type="term" value="F:zinc ion binding"/>
    <property type="evidence" value="ECO:0007669"/>
    <property type="project" value="TreeGrafter"/>
</dbReference>
<keyword evidence="12" id="KW-0832">Ubl conjugation</keyword>
<dbReference type="SUPFAM" id="SSF47802">
    <property type="entry name" value="DNA polymerase beta, N-terminal domain-like"/>
    <property type="match status" value="1"/>
</dbReference>
<keyword evidence="6" id="KW-0488">Methylation</keyword>
<dbReference type="SMART" id="SM00481">
    <property type="entry name" value="POLIIIAc"/>
    <property type="match status" value="1"/>
</dbReference>
<evidence type="ECO:0000256" key="6">
    <source>
        <dbReference type="ARBA" id="ARBA00022481"/>
    </source>
</evidence>
<dbReference type="Gene3D" id="1.10.150.110">
    <property type="entry name" value="DNA polymerase beta, N-terminal domain-like"/>
    <property type="match status" value="1"/>
</dbReference>
<dbReference type="SMART" id="SM00483">
    <property type="entry name" value="POLXc"/>
    <property type="match status" value="1"/>
</dbReference>
<dbReference type="InterPro" id="IPR022312">
    <property type="entry name" value="DNA_pol_X"/>
</dbReference>
<dbReference type="InterPro" id="IPR022311">
    <property type="entry name" value="PolX-like"/>
</dbReference>
<keyword evidence="25" id="KW-0269">Exonuclease</keyword>
<evidence type="ECO:0000256" key="2">
    <source>
        <dbReference type="ARBA" id="ARBA00004496"/>
    </source>
</evidence>
<dbReference type="InterPro" id="IPR002054">
    <property type="entry name" value="DNA-dir_DNA_pol_X"/>
</dbReference>
<dbReference type="InterPro" id="IPR010996">
    <property type="entry name" value="HHH_MUS81"/>
</dbReference>
<dbReference type="GO" id="GO:0140078">
    <property type="term" value="F:class I DNA-(apurinic or apyrimidinic site) endonuclease activity"/>
    <property type="evidence" value="ECO:0007669"/>
    <property type="project" value="UniProtKB-EC"/>
</dbReference>
<accession>A0A2S8FAU6</accession>
<gene>
    <name evidence="25" type="ORF">C5Y83_24730</name>
</gene>
<dbReference type="Gene3D" id="3.20.20.140">
    <property type="entry name" value="Metal-dependent hydrolases"/>
    <property type="match status" value="1"/>
</dbReference>
<keyword evidence="25" id="KW-0378">Hydrolase</keyword>
<dbReference type="Pfam" id="PF14791">
    <property type="entry name" value="DNA_pol_B_thumb"/>
    <property type="match status" value="1"/>
</dbReference>